<reference evidence="2 3" key="1">
    <citation type="submission" date="2024-09" db="EMBL/GenBank/DDBJ databases">
        <authorList>
            <person name="Sun Q."/>
            <person name="Mori K."/>
        </authorList>
    </citation>
    <scope>NUCLEOTIDE SEQUENCE [LARGE SCALE GENOMIC DNA]</scope>
    <source>
        <strain evidence="2 3">TBRC 5777</strain>
    </source>
</reference>
<evidence type="ECO:0000313" key="3">
    <source>
        <dbReference type="Proteomes" id="UP001589865"/>
    </source>
</evidence>
<dbReference type="InterPro" id="IPR036390">
    <property type="entry name" value="WH_DNA-bd_sf"/>
</dbReference>
<dbReference type="Pfam" id="PF09339">
    <property type="entry name" value="HTH_IclR"/>
    <property type="match status" value="1"/>
</dbReference>
<name>A0ABV6JWR7_9PROT</name>
<proteinExistence type="predicted"/>
<keyword evidence="3" id="KW-1185">Reference proteome</keyword>
<accession>A0ABV6JWR7</accession>
<dbReference type="Gene3D" id="1.10.10.10">
    <property type="entry name" value="Winged helix-like DNA-binding domain superfamily/Winged helix DNA-binding domain"/>
    <property type="match status" value="1"/>
</dbReference>
<sequence>MPQKSLPGGQNKLPERRKLWEDVTLTLIQFQGHDLPLSLAELAEQTGLRKSALLRALATAEQRGDLVRVGDFDWRRGA</sequence>
<dbReference type="InterPro" id="IPR005471">
    <property type="entry name" value="Tscrpt_reg_IclR_N"/>
</dbReference>
<protein>
    <submittedName>
        <fullName evidence="2">Helix-turn-helix domain-containing protein</fullName>
    </submittedName>
</protein>
<dbReference type="Proteomes" id="UP001589865">
    <property type="component" value="Unassembled WGS sequence"/>
</dbReference>
<dbReference type="InterPro" id="IPR036388">
    <property type="entry name" value="WH-like_DNA-bd_sf"/>
</dbReference>
<organism evidence="2 3">
    <name type="scientific">Roseomonas elaeocarpi</name>
    <dbReference type="NCBI Taxonomy" id="907779"/>
    <lineage>
        <taxon>Bacteria</taxon>
        <taxon>Pseudomonadati</taxon>
        <taxon>Pseudomonadota</taxon>
        <taxon>Alphaproteobacteria</taxon>
        <taxon>Acetobacterales</taxon>
        <taxon>Roseomonadaceae</taxon>
        <taxon>Roseomonas</taxon>
    </lineage>
</organism>
<feature type="domain" description="HTH iclR-type" evidence="1">
    <location>
        <begin position="29"/>
        <end position="66"/>
    </location>
</feature>
<dbReference type="RefSeq" id="WP_377045870.1">
    <property type="nucleotide sequence ID" value="NZ_JBHLUN010000013.1"/>
</dbReference>
<dbReference type="SUPFAM" id="SSF46785">
    <property type="entry name" value="Winged helix' DNA-binding domain"/>
    <property type="match status" value="1"/>
</dbReference>
<evidence type="ECO:0000313" key="2">
    <source>
        <dbReference type="EMBL" id="MFC0410118.1"/>
    </source>
</evidence>
<dbReference type="EMBL" id="JBHLUN010000013">
    <property type="protein sequence ID" value="MFC0410118.1"/>
    <property type="molecule type" value="Genomic_DNA"/>
</dbReference>
<evidence type="ECO:0000259" key="1">
    <source>
        <dbReference type="Pfam" id="PF09339"/>
    </source>
</evidence>
<gene>
    <name evidence="2" type="ORF">ACFFGY_17835</name>
</gene>
<comment type="caution">
    <text evidence="2">The sequence shown here is derived from an EMBL/GenBank/DDBJ whole genome shotgun (WGS) entry which is preliminary data.</text>
</comment>